<dbReference type="AlphaFoldDB" id="A0AAV3QEF4"/>
<name>A0AAV3QEF4_LITER</name>
<reference evidence="2 3" key="1">
    <citation type="submission" date="2024-01" db="EMBL/GenBank/DDBJ databases">
        <title>The complete chloroplast genome sequence of Lithospermum erythrorhizon: insights into the phylogenetic relationship among Boraginaceae species and the maternal lineages of purple gromwells.</title>
        <authorList>
            <person name="Okada T."/>
            <person name="Watanabe K."/>
        </authorList>
    </citation>
    <scope>NUCLEOTIDE SEQUENCE [LARGE SCALE GENOMIC DNA]</scope>
</reference>
<evidence type="ECO:0000259" key="1">
    <source>
        <dbReference type="Pfam" id="PF17921"/>
    </source>
</evidence>
<comment type="caution">
    <text evidence="2">The sequence shown here is derived from an EMBL/GenBank/DDBJ whole genome shotgun (WGS) entry which is preliminary data.</text>
</comment>
<evidence type="ECO:0000313" key="3">
    <source>
        <dbReference type="Proteomes" id="UP001454036"/>
    </source>
</evidence>
<dbReference type="Pfam" id="PF17921">
    <property type="entry name" value="Integrase_H2C2"/>
    <property type="match status" value="1"/>
</dbReference>
<protein>
    <recommendedName>
        <fullName evidence="1">Integrase zinc-binding domain-containing protein</fullName>
    </recommendedName>
</protein>
<evidence type="ECO:0000313" key="2">
    <source>
        <dbReference type="EMBL" id="GAA0162129.1"/>
    </source>
</evidence>
<proteinExistence type="predicted"/>
<dbReference type="InterPro" id="IPR041588">
    <property type="entry name" value="Integrase_H2C2"/>
</dbReference>
<sequence>MKEEEDWRSPITRFILMGELPNDGVKARKIKSRSYKFQMIQGELYKRSHLGPLLFCVAKRNIDQVVYEVHEGEVCGHHMGGQSLVLKITRAGYFWPTMMNDAMEYVKRCDSCQKMQPVPRRPVAEMTPVLCPISFAIATCKTPFSLVYDTEVVLPLEACLPNIRQIGFEEDQNDTQMRGLLDFGPSRVKRVVGPETYILEELSEKDIDHTWHGIYLKKYYV</sequence>
<feature type="domain" description="Integrase zinc-binding" evidence="1">
    <location>
        <begin position="60"/>
        <end position="117"/>
    </location>
</feature>
<dbReference type="PANTHER" id="PTHR48475:SF1">
    <property type="entry name" value="RNASE H TYPE-1 DOMAIN-CONTAINING PROTEIN"/>
    <property type="match status" value="1"/>
</dbReference>
<keyword evidence="3" id="KW-1185">Reference proteome</keyword>
<organism evidence="2 3">
    <name type="scientific">Lithospermum erythrorhizon</name>
    <name type="common">Purple gromwell</name>
    <name type="synonym">Lithospermum officinale var. erythrorhizon</name>
    <dbReference type="NCBI Taxonomy" id="34254"/>
    <lineage>
        <taxon>Eukaryota</taxon>
        <taxon>Viridiplantae</taxon>
        <taxon>Streptophyta</taxon>
        <taxon>Embryophyta</taxon>
        <taxon>Tracheophyta</taxon>
        <taxon>Spermatophyta</taxon>
        <taxon>Magnoliopsida</taxon>
        <taxon>eudicotyledons</taxon>
        <taxon>Gunneridae</taxon>
        <taxon>Pentapetalae</taxon>
        <taxon>asterids</taxon>
        <taxon>lamiids</taxon>
        <taxon>Boraginales</taxon>
        <taxon>Boraginaceae</taxon>
        <taxon>Boraginoideae</taxon>
        <taxon>Lithospermeae</taxon>
        <taxon>Lithospermum</taxon>
    </lineage>
</organism>
<dbReference type="Gene3D" id="1.10.340.70">
    <property type="match status" value="1"/>
</dbReference>
<accession>A0AAV3QEF4</accession>
<dbReference type="Proteomes" id="UP001454036">
    <property type="component" value="Unassembled WGS sequence"/>
</dbReference>
<dbReference type="EMBL" id="BAABME010004371">
    <property type="protein sequence ID" value="GAA0162129.1"/>
    <property type="molecule type" value="Genomic_DNA"/>
</dbReference>
<gene>
    <name evidence="2" type="ORF">LIER_18292</name>
</gene>
<dbReference type="PANTHER" id="PTHR48475">
    <property type="entry name" value="RIBONUCLEASE H"/>
    <property type="match status" value="1"/>
</dbReference>